<sequence>MFFRAFECVVAAAFVSLHRVQKSFRSPDASSIVSKIIWFFFEKKTDSEKNPESFC</sequence>
<name>M6D6A9_9LEPT</name>
<organism evidence="1 2">
    <name type="scientific">Leptospira alstonii serovar Sichuan str. 79601</name>
    <dbReference type="NCBI Taxonomy" id="1218565"/>
    <lineage>
        <taxon>Bacteria</taxon>
        <taxon>Pseudomonadati</taxon>
        <taxon>Spirochaetota</taxon>
        <taxon>Spirochaetia</taxon>
        <taxon>Leptospirales</taxon>
        <taxon>Leptospiraceae</taxon>
        <taxon>Leptospira</taxon>
    </lineage>
</organism>
<dbReference type="AlphaFoldDB" id="M6D6A9"/>
<accession>M6D6A9</accession>
<dbReference type="EMBL" id="ANIK01000016">
    <property type="protein sequence ID" value="EMJ96788.1"/>
    <property type="molecule type" value="Genomic_DNA"/>
</dbReference>
<reference evidence="1 2" key="1">
    <citation type="submission" date="2013-01" db="EMBL/GenBank/DDBJ databases">
        <authorList>
            <person name="Harkins D.M."/>
            <person name="Durkin A.S."/>
            <person name="Brinkac L.M."/>
            <person name="Haft D.H."/>
            <person name="Selengut J.D."/>
            <person name="Sanka R."/>
            <person name="DePew J."/>
            <person name="Purushe J."/>
            <person name="Galloway R.L."/>
            <person name="Vinetz J.M."/>
            <person name="Sutton G.G."/>
            <person name="Nierman W.C."/>
            <person name="Fouts D.E."/>
        </authorList>
    </citation>
    <scope>NUCLEOTIDE SEQUENCE [LARGE SCALE GENOMIC DNA]</scope>
    <source>
        <strain evidence="1 2">79601</strain>
    </source>
</reference>
<protein>
    <submittedName>
        <fullName evidence="1">Uncharacterized protein</fullName>
    </submittedName>
</protein>
<dbReference type="PATRIC" id="fig|1218565.3.peg.892"/>
<comment type="caution">
    <text evidence="1">The sequence shown here is derived from an EMBL/GenBank/DDBJ whole genome shotgun (WGS) entry which is preliminary data.</text>
</comment>
<evidence type="ECO:0000313" key="1">
    <source>
        <dbReference type="EMBL" id="EMJ96788.1"/>
    </source>
</evidence>
<proteinExistence type="predicted"/>
<evidence type="ECO:0000313" key="2">
    <source>
        <dbReference type="Proteomes" id="UP000011988"/>
    </source>
</evidence>
<gene>
    <name evidence="1" type="ORF">LEP1GSC194_4270</name>
</gene>
<dbReference type="Proteomes" id="UP000011988">
    <property type="component" value="Unassembled WGS sequence"/>
</dbReference>